<organism evidence="2 4">
    <name type="scientific">Vanilla planifolia</name>
    <name type="common">Vanilla</name>
    <dbReference type="NCBI Taxonomy" id="51239"/>
    <lineage>
        <taxon>Eukaryota</taxon>
        <taxon>Viridiplantae</taxon>
        <taxon>Streptophyta</taxon>
        <taxon>Embryophyta</taxon>
        <taxon>Tracheophyta</taxon>
        <taxon>Spermatophyta</taxon>
        <taxon>Magnoliopsida</taxon>
        <taxon>Liliopsida</taxon>
        <taxon>Asparagales</taxon>
        <taxon>Orchidaceae</taxon>
        <taxon>Vanilloideae</taxon>
        <taxon>Vanilleae</taxon>
        <taxon>Vanilla</taxon>
    </lineage>
</organism>
<dbReference type="EMBL" id="JADCNL010000011">
    <property type="protein sequence ID" value="KAG0460972.1"/>
    <property type="molecule type" value="Genomic_DNA"/>
</dbReference>
<reference evidence="3 4" key="1">
    <citation type="journal article" date="2020" name="Nat. Food">
        <title>A phased Vanilla planifolia genome enables genetic improvement of flavour and production.</title>
        <authorList>
            <person name="Hasing T."/>
            <person name="Tang H."/>
            <person name="Brym M."/>
            <person name="Khazi F."/>
            <person name="Huang T."/>
            <person name="Chambers A.H."/>
        </authorList>
    </citation>
    <scope>NUCLEOTIDE SEQUENCE [LARGE SCALE GENOMIC DNA]</scope>
    <source>
        <tissue evidence="2">Leaf</tissue>
    </source>
</reference>
<proteinExistence type="predicted"/>
<evidence type="ECO:0000313" key="4">
    <source>
        <dbReference type="Proteomes" id="UP000639772"/>
    </source>
</evidence>
<protein>
    <submittedName>
        <fullName evidence="2">Uncharacterized protein</fullName>
    </submittedName>
</protein>
<evidence type="ECO:0000313" key="2">
    <source>
        <dbReference type="EMBL" id="KAG0462473.1"/>
    </source>
</evidence>
<evidence type="ECO:0000313" key="3">
    <source>
        <dbReference type="Proteomes" id="UP000636800"/>
    </source>
</evidence>
<keyword evidence="3" id="KW-1185">Reference proteome</keyword>
<dbReference type="OrthoDB" id="448280at2759"/>
<dbReference type="Proteomes" id="UP000636800">
    <property type="component" value="Chromosome 11"/>
</dbReference>
<dbReference type="EMBL" id="JADCNM010000011">
    <property type="protein sequence ID" value="KAG0462473.1"/>
    <property type="molecule type" value="Genomic_DNA"/>
</dbReference>
<comment type="caution">
    <text evidence="2">The sequence shown here is derived from an EMBL/GenBank/DDBJ whole genome shotgun (WGS) entry which is preliminary data.</text>
</comment>
<name>A0A835UIB6_VANPL</name>
<gene>
    <name evidence="2" type="ORF">HPP92_020949</name>
    <name evidence="1" type="ORF">HPP92_021269</name>
</gene>
<dbReference type="Proteomes" id="UP000639772">
    <property type="component" value="Chromosome 11"/>
</dbReference>
<evidence type="ECO:0000313" key="1">
    <source>
        <dbReference type="EMBL" id="KAG0460972.1"/>
    </source>
</evidence>
<accession>A0A835UIB6</accession>
<sequence length="106" mass="11709">MEGSLDFEPPRSICSHCHGNSPSKELSALVLCLCVCVRHFRPFSLAIGIIIDATTEGHVVDWDYAFSMSWACEIFIFVSKGYVAQESIVVPKSSFIRCFAMMLGIG</sequence>
<dbReference type="AlphaFoldDB" id="A0A835UIB6"/>